<evidence type="ECO:0000256" key="12">
    <source>
        <dbReference type="SAM" id="MobiDB-lite"/>
    </source>
</evidence>
<keyword evidence="9 11" id="KW-0368">Histidine biosynthesis</keyword>
<comment type="subunit">
    <text evidence="4 11">Homodimer.</text>
</comment>
<feature type="region of interest" description="Disordered" evidence="12">
    <location>
        <begin position="1"/>
        <end position="21"/>
    </location>
</feature>
<protein>
    <recommendedName>
        <fullName evidence="11">Histidinol-phosphate aminotransferase</fullName>
        <ecNumber evidence="11">2.6.1.9</ecNumber>
    </recommendedName>
    <alternativeName>
        <fullName evidence="11">Imidazole acetol-phosphate transaminase</fullName>
    </alternativeName>
</protein>
<proteinExistence type="inferred from homology"/>
<dbReference type="UniPathway" id="UPA00031">
    <property type="reaction ID" value="UER00012"/>
</dbReference>
<dbReference type="Pfam" id="PF00155">
    <property type="entry name" value="Aminotran_1_2"/>
    <property type="match status" value="1"/>
</dbReference>
<dbReference type="EC" id="2.6.1.9" evidence="11"/>
<dbReference type="RefSeq" id="WP_013921021.1">
    <property type="nucleotide sequence ID" value="NC_015690.1"/>
</dbReference>
<organism evidence="14 15">
    <name type="scientific">Paenibacillus mucilaginosus (strain KNP414)</name>
    <dbReference type="NCBI Taxonomy" id="1036673"/>
    <lineage>
        <taxon>Bacteria</taxon>
        <taxon>Bacillati</taxon>
        <taxon>Bacillota</taxon>
        <taxon>Bacilli</taxon>
        <taxon>Bacillales</taxon>
        <taxon>Paenibacillaceae</taxon>
        <taxon>Paenibacillus</taxon>
    </lineage>
</organism>
<evidence type="ECO:0000256" key="6">
    <source>
        <dbReference type="ARBA" id="ARBA00022605"/>
    </source>
</evidence>
<dbReference type="InterPro" id="IPR004839">
    <property type="entry name" value="Aminotransferase_I/II_large"/>
</dbReference>
<sequence length="380" mass="41193">MRQEKALQRNERRVQPRDVLGRMTPYSPGKPIWEVQEELGLEDVVKLASNENPLGPSPRAVEAAAAMLPELHRYPDAGAVRLRQAIALHKGLSEEELIITNGGDELITLIAEAYLDPGDEVITPAPTFSEYAFGTLLMNAEVVRVPLGEGFRCSADALLAAVTGRTKLIWLCSPNNPTGTYLPAGELRRLLDSLPQGVLVVYDAAYSHYVTADDYTDGLELVREGYPLVVLQTFSKIYGLAGLRVGFGAAPREVVRTLLQVKEPFNVNALAQAAAAAALADQGHVEASRELNGQGRQKLYAACRELGLECTESMANFVLVRLGPGAEQACGRLLAQGIILRYGGSWGLTEHVRISIGTAEEMDRLIAALRELWKKNGGPA</sequence>
<dbReference type="InterPro" id="IPR005861">
    <property type="entry name" value="HisP_aminotrans"/>
</dbReference>
<dbReference type="Gene3D" id="3.40.640.10">
    <property type="entry name" value="Type I PLP-dependent aspartate aminotransferase-like (Major domain)"/>
    <property type="match status" value="1"/>
</dbReference>
<dbReference type="GO" id="GO:0000105">
    <property type="term" value="P:L-histidine biosynthetic process"/>
    <property type="evidence" value="ECO:0007669"/>
    <property type="project" value="UniProtKB-UniRule"/>
</dbReference>
<feature type="compositionally biased region" description="Basic and acidic residues" evidence="12">
    <location>
        <begin position="1"/>
        <end position="20"/>
    </location>
</feature>
<comment type="cofactor">
    <cofactor evidence="1 11">
        <name>pyridoxal 5'-phosphate</name>
        <dbReference type="ChEBI" id="CHEBI:597326"/>
    </cofactor>
</comment>
<evidence type="ECO:0000256" key="2">
    <source>
        <dbReference type="ARBA" id="ARBA00005011"/>
    </source>
</evidence>
<evidence type="ECO:0000256" key="8">
    <source>
        <dbReference type="ARBA" id="ARBA00022898"/>
    </source>
</evidence>
<dbReference type="InterPro" id="IPR015424">
    <property type="entry name" value="PyrdxlP-dep_Trfase"/>
</dbReference>
<dbReference type="InterPro" id="IPR050106">
    <property type="entry name" value="HistidinolP_aminotransfase"/>
</dbReference>
<gene>
    <name evidence="11" type="primary">hisC</name>
    <name evidence="14" type="ordered locus">KNP414_07373</name>
</gene>
<dbReference type="KEGG" id="pms:KNP414_07373"/>
<accession>F8FPR3</accession>
<dbReference type="HOGENOM" id="CLU_017584_3_3_9"/>
<keyword evidence="8 11" id="KW-0663">Pyridoxal phosphate</keyword>
<evidence type="ECO:0000313" key="14">
    <source>
        <dbReference type="EMBL" id="AEI45880.1"/>
    </source>
</evidence>
<evidence type="ECO:0000256" key="9">
    <source>
        <dbReference type="ARBA" id="ARBA00023102"/>
    </source>
</evidence>
<evidence type="ECO:0000259" key="13">
    <source>
        <dbReference type="Pfam" id="PF00155"/>
    </source>
</evidence>
<comment type="catalytic activity">
    <reaction evidence="10 11">
        <text>L-histidinol phosphate + 2-oxoglutarate = 3-(imidazol-4-yl)-2-oxopropyl phosphate + L-glutamate</text>
        <dbReference type="Rhea" id="RHEA:23744"/>
        <dbReference type="ChEBI" id="CHEBI:16810"/>
        <dbReference type="ChEBI" id="CHEBI:29985"/>
        <dbReference type="ChEBI" id="CHEBI:57766"/>
        <dbReference type="ChEBI" id="CHEBI:57980"/>
        <dbReference type="EC" id="2.6.1.9"/>
    </reaction>
</comment>
<dbReference type="EMBL" id="CP002869">
    <property type="protein sequence ID" value="AEI45880.1"/>
    <property type="molecule type" value="Genomic_DNA"/>
</dbReference>
<evidence type="ECO:0000313" key="15">
    <source>
        <dbReference type="Proteomes" id="UP000006620"/>
    </source>
</evidence>
<evidence type="ECO:0000256" key="1">
    <source>
        <dbReference type="ARBA" id="ARBA00001933"/>
    </source>
</evidence>
<comment type="pathway">
    <text evidence="2 11">Amino-acid biosynthesis; L-histidine biosynthesis; L-histidine from 5-phospho-alpha-D-ribose 1-diphosphate: step 7/9.</text>
</comment>
<dbReference type="PATRIC" id="fig|1036673.3.peg.6881"/>
<dbReference type="Gene3D" id="3.90.1150.10">
    <property type="entry name" value="Aspartate Aminotransferase, domain 1"/>
    <property type="match status" value="1"/>
</dbReference>
<keyword evidence="5 11" id="KW-0032">Aminotransferase</keyword>
<name>F8FPR3_PAEMK</name>
<dbReference type="PANTHER" id="PTHR43643:SF6">
    <property type="entry name" value="HISTIDINOL-PHOSPHATE AMINOTRANSFERASE"/>
    <property type="match status" value="1"/>
</dbReference>
<dbReference type="InterPro" id="IPR015422">
    <property type="entry name" value="PyrdxlP-dep_Trfase_small"/>
</dbReference>
<dbReference type="AlphaFoldDB" id="F8FPR3"/>
<dbReference type="GO" id="GO:0004400">
    <property type="term" value="F:histidinol-phosphate transaminase activity"/>
    <property type="evidence" value="ECO:0007669"/>
    <property type="project" value="UniProtKB-UniRule"/>
</dbReference>
<dbReference type="NCBIfam" id="TIGR01141">
    <property type="entry name" value="hisC"/>
    <property type="match status" value="1"/>
</dbReference>
<dbReference type="GO" id="GO:0030170">
    <property type="term" value="F:pyridoxal phosphate binding"/>
    <property type="evidence" value="ECO:0007669"/>
    <property type="project" value="InterPro"/>
</dbReference>
<dbReference type="Proteomes" id="UP000006620">
    <property type="component" value="Chromosome"/>
</dbReference>
<keyword evidence="7 11" id="KW-0808">Transferase</keyword>
<feature type="domain" description="Aminotransferase class I/classII large" evidence="13">
    <location>
        <begin position="43"/>
        <end position="369"/>
    </location>
</feature>
<feature type="modified residue" description="N6-(pyridoxal phosphate)lysine" evidence="11">
    <location>
        <position position="236"/>
    </location>
</feature>
<reference evidence="14 15" key="2">
    <citation type="journal article" date="2013" name="Genome Announc.">
        <title>Genome Sequence of Growth-Improving Paenibacillus mucilaginosus Strain KNP414.</title>
        <authorList>
            <person name="Lu J.J."/>
            <person name="Wang J.F."/>
            <person name="Hu X.F."/>
        </authorList>
    </citation>
    <scope>NUCLEOTIDE SEQUENCE [LARGE SCALE GENOMIC DNA]</scope>
    <source>
        <strain evidence="14 15">KNP414</strain>
    </source>
</reference>
<dbReference type="InterPro" id="IPR015421">
    <property type="entry name" value="PyrdxlP-dep_Trfase_major"/>
</dbReference>
<evidence type="ECO:0000256" key="11">
    <source>
        <dbReference type="HAMAP-Rule" id="MF_01023"/>
    </source>
</evidence>
<dbReference type="CDD" id="cd00609">
    <property type="entry name" value="AAT_like"/>
    <property type="match status" value="1"/>
</dbReference>
<evidence type="ECO:0000256" key="7">
    <source>
        <dbReference type="ARBA" id="ARBA00022679"/>
    </source>
</evidence>
<evidence type="ECO:0000256" key="5">
    <source>
        <dbReference type="ARBA" id="ARBA00022576"/>
    </source>
</evidence>
<evidence type="ECO:0000256" key="3">
    <source>
        <dbReference type="ARBA" id="ARBA00007970"/>
    </source>
</evidence>
<keyword evidence="6 11" id="KW-0028">Amino-acid biosynthesis</keyword>
<evidence type="ECO:0000256" key="10">
    <source>
        <dbReference type="ARBA" id="ARBA00047481"/>
    </source>
</evidence>
<dbReference type="SUPFAM" id="SSF53383">
    <property type="entry name" value="PLP-dependent transferases"/>
    <property type="match status" value="1"/>
</dbReference>
<dbReference type="PANTHER" id="PTHR43643">
    <property type="entry name" value="HISTIDINOL-PHOSPHATE AMINOTRANSFERASE 2"/>
    <property type="match status" value="1"/>
</dbReference>
<comment type="similarity">
    <text evidence="3 11">Belongs to the class-II pyridoxal-phosphate-dependent aminotransferase family. Histidinol-phosphate aminotransferase subfamily.</text>
</comment>
<dbReference type="HAMAP" id="MF_01023">
    <property type="entry name" value="HisC_aminotrans_2"/>
    <property type="match status" value="1"/>
</dbReference>
<reference evidence="15" key="1">
    <citation type="submission" date="2011-06" db="EMBL/GenBank/DDBJ databases">
        <title>Complete genome sequence of Paenibacillus mucilaginosus KNP414.</title>
        <authorList>
            <person name="Wang J."/>
            <person name="Hu S."/>
            <person name="Hu X."/>
            <person name="Zhang B."/>
            <person name="Dong D."/>
            <person name="Zhang S."/>
            <person name="Zhao K."/>
            <person name="Wu D."/>
        </authorList>
    </citation>
    <scope>NUCLEOTIDE SEQUENCE [LARGE SCALE GENOMIC DNA]</scope>
    <source>
        <strain evidence="15">KNP414</strain>
    </source>
</reference>
<evidence type="ECO:0000256" key="4">
    <source>
        <dbReference type="ARBA" id="ARBA00011738"/>
    </source>
</evidence>